<dbReference type="PANTHER" id="PTHR30290:SF9">
    <property type="entry name" value="OLIGOPEPTIDE-BINDING PROTEIN APPA"/>
    <property type="match status" value="1"/>
</dbReference>
<comment type="caution">
    <text evidence="7">The sequence shown here is derived from an EMBL/GenBank/DDBJ whole genome shotgun (WGS) entry which is preliminary data.</text>
</comment>
<accession>A0ABV7FXM6</accession>
<dbReference type="Proteomes" id="UP001595593">
    <property type="component" value="Unassembled WGS sequence"/>
</dbReference>
<reference evidence="8" key="1">
    <citation type="journal article" date="2019" name="Int. J. Syst. Evol. Microbiol.">
        <title>The Global Catalogue of Microorganisms (GCM) 10K type strain sequencing project: providing services to taxonomists for standard genome sequencing and annotation.</title>
        <authorList>
            <consortium name="The Broad Institute Genomics Platform"/>
            <consortium name="The Broad Institute Genome Sequencing Center for Infectious Disease"/>
            <person name="Wu L."/>
            <person name="Ma J."/>
        </authorList>
    </citation>
    <scope>NUCLEOTIDE SEQUENCE [LARGE SCALE GENOMIC DNA]</scope>
    <source>
        <strain evidence="8">KCTC 52094</strain>
    </source>
</reference>
<dbReference type="Gene3D" id="3.40.190.10">
    <property type="entry name" value="Periplasmic binding protein-like II"/>
    <property type="match status" value="1"/>
</dbReference>
<evidence type="ECO:0000259" key="6">
    <source>
        <dbReference type="Pfam" id="PF00496"/>
    </source>
</evidence>
<keyword evidence="3" id="KW-0813">Transport</keyword>
<dbReference type="CDD" id="cd08498">
    <property type="entry name" value="PBP2_NikA_DppA_OppA_like_2"/>
    <property type="match status" value="1"/>
</dbReference>
<dbReference type="Pfam" id="PF00496">
    <property type="entry name" value="SBP_bac_5"/>
    <property type="match status" value="1"/>
</dbReference>
<dbReference type="RefSeq" id="WP_379595646.1">
    <property type="nucleotide sequence ID" value="NZ_JBHRTN010000008.1"/>
</dbReference>
<dbReference type="SUPFAM" id="SSF53850">
    <property type="entry name" value="Periplasmic binding protein-like II"/>
    <property type="match status" value="1"/>
</dbReference>
<evidence type="ECO:0000313" key="8">
    <source>
        <dbReference type="Proteomes" id="UP001595593"/>
    </source>
</evidence>
<protein>
    <submittedName>
        <fullName evidence="7">ABC transporter substrate-binding protein</fullName>
    </submittedName>
</protein>
<dbReference type="InterPro" id="IPR039424">
    <property type="entry name" value="SBP_5"/>
</dbReference>
<evidence type="ECO:0000256" key="4">
    <source>
        <dbReference type="ARBA" id="ARBA00022729"/>
    </source>
</evidence>
<evidence type="ECO:0000313" key="7">
    <source>
        <dbReference type="EMBL" id="MFC3125148.1"/>
    </source>
</evidence>
<dbReference type="InterPro" id="IPR030678">
    <property type="entry name" value="Peptide/Ni-bd"/>
</dbReference>
<comment type="similarity">
    <text evidence="2">Belongs to the bacterial solute-binding protein 5 family.</text>
</comment>
<keyword evidence="4 5" id="KW-0732">Signal</keyword>
<dbReference type="Gene3D" id="3.90.76.10">
    <property type="entry name" value="Dipeptide-binding Protein, Domain 1"/>
    <property type="match status" value="1"/>
</dbReference>
<dbReference type="Gene3D" id="3.10.105.10">
    <property type="entry name" value="Dipeptide-binding Protein, Domain 3"/>
    <property type="match status" value="1"/>
</dbReference>
<dbReference type="InterPro" id="IPR000914">
    <property type="entry name" value="SBP_5_dom"/>
</dbReference>
<evidence type="ECO:0000256" key="2">
    <source>
        <dbReference type="ARBA" id="ARBA00005695"/>
    </source>
</evidence>
<keyword evidence="8" id="KW-1185">Reference proteome</keyword>
<evidence type="ECO:0000256" key="1">
    <source>
        <dbReference type="ARBA" id="ARBA00004418"/>
    </source>
</evidence>
<evidence type="ECO:0000256" key="3">
    <source>
        <dbReference type="ARBA" id="ARBA00022448"/>
    </source>
</evidence>
<feature type="chain" id="PRO_5045652100" evidence="5">
    <location>
        <begin position="29"/>
        <end position="546"/>
    </location>
</feature>
<dbReference type="EMBL" id="JBHRTN010000008">
    <property type="protein sequence ID" value="MFC3125148.1"/>
    <property type="molecule type" value="Genomic_DNA"/>
</dbReference>
<gene>
    <name evidence="7" type="ORF">ACFOD4_08755</name>
</gene>
<dbReference type="PANTHER" id="PTHR30290">
    <property type="entry name" value="PERIPLASMIC BINDING COMPONENT OF ABC TRANSPORTER"/>
    <property type="match status" value="1"/>
</dbReference>
<proteinExistence type="inferred from homology"/>
<comment type="subcellular location">
    <subcellularLocation>
        <location evidence="1">Periplasm</location>
    </subcellularLocation>
</comment>
<dbReference type="PIRSF" id="PIRSF002741">
    <property type="entry name" value="MppA"/>
    <property type="match status" value="1"/>
</dbReference>
<name>A0ABV7FXM6_9PROT</name>
<feature type="domain" description="Solute-binding protein family 5" evidence="6">
    <location>
        <begin position="76"/>
        <end position="457"/>
    </location>
</feature>
<sequence>MPARRPNFPAMLAALGLAALAPLPAAQAQNSGGTLRVALSGEPTSADPHNYSMTTNTTLQNHIFEALTDVDADLSVKPGLATSWERTDDLTWVFHLRDGVTFHNGDAFGAPDVLFSFCRTLNNPGEVVSSFSRYVRRFANVEALDERTLRITTKAPEPLMLTDVNRVAILPRGLIGGAKLDFSKGDTCGHAGEWPTAAQFANATAAIGTGPFKLKSFTPGGAILLDRNDAYWGQKPAWAHVRLLPITAAGPRMAALLAGDQDVIESPATGDLAQLRANPAFTLAAKPTTRLIFIQLDADRSPSPFVNGGKGENPLRDARVRQALSMALDRKAIESRVMDGVATPATQYLPNGMTGTIADLPVLPYDPARAKALLAEAGYKDGFSMTFHATNNRYINDARLAQVLTQFWNRIGVKVELDVMPSSVFFGRRGKKDFSVSMGGWSADAAETLMFFRNWLVSMDRAQGVGTSNYGGYSSPRFDELTHKAMATMDDAERDAVLRQASQVALDEMPVIPIQFENAVWAMKKGLAYGGRVDQTTAAAEIRPAE</sequence>
<organism evidence="7 8">
    <name type="scientific">Teichococcus globiformis</name>
    <dbReference type="NCBI Taxonomy" id="2307229"/>
    <lineage>
        <taxon>Bacteria</taxon>
        <taxon>Pseudomonadati</taxon>
        <taxon>Pseudomonadota</taxon>
        <taxon>Alphaproteobacteria</taxon>
        <taxon>Acetobacterales</taxon>
        <taxon>Roseomonadaceae</taxon>
        <taxon>Roseomonas</taxon>
    </lineage>
</organism>
<feature type="signal peptide" evidence="5">
    <location>
        <begin position="1"/>
        <end position="28"/>
    </location>
</feature>
<evidence type="ECO:0000256" key="5">
    <source>
        <dbReference type="SAM" id="SignalP"/>
    </source>
</evidence>